<feature type="compositionally biased region" description="Polar residues" evidence="1">
    <location>
        <begin position="106"/>
        <end position="120"/>
    </location>
</feature>
<dbReference type="EMBL" id="KV875121">
    <property type="protein sequence ID" value="OIW22333.1"/>
    <property type="molecule type" value="Genomic_DNA"/>
</dbReference>
<keyword evidence="4" id="KW-1185">Reference proteome</keyword>
<feature type="region of interest" description="Disordered" evidence="1">
    <location>
        <begin position="37"/>
        <end position="159"/>
    </location>
</feature>
<feature type="compositionally biased region" description="Pro residues" evidence="1">
    <location>
        <begin position="92"/>
        <end position="103"/>
    </location>
</feature>
<protein>
    <submittedName>
        <fullName evidence="3">Uncharacterized protein</fullName>
    </submittedName>
</protein>
<feature type="transmembrane region" description="Helical" evidence="2">
    <location>
        <begin position="170"/>
        <end position="191"/>
    </location>
</feature>
<evidence type="ECO:0000256" key="2">
    <source>
        <dbReference type="SAM" id="Phobius"/>
    </source>
</evidence>
<dbReference type="AlphaFoldDB" id="A0A1J7I4C5"/>
<gene>
    <name evidence="3" type="ORF">CONLIGDRAFT_226279</name>
</gene>
<dbReference type="Proteomes" id="UP000182658">
    <property type="component" value="Unassembled WGS sequence"/>
</dbReference>
<evidence type="ECO:0000313" key="4">
    <source>
        <dbReference type="Proteomes" id="UP000182658"/>
    </source>
</evidence>
<feature type="transmembrane region" description="Helical" evidence="2">
    <location>
        <begin position="203"/>
        <end position="223"/>
    </location>
</feature>
<dbReference type="InParanoid" id="A0A1J7I4C5"/>
<name>A0A1J7I4C5_9PEZI</name>
<evidence type="ECO:0000313" key="3">
    <source>
        <dbReference type="EMBL" id="OIW22333.1"/>
    </source>
</evidence>
<sequence length="253" mass="27785">MPRVIPSEGFPLSTSSSAVAGIRAKLAKCHILPWTDTDPLHQQGQHAPMGTATIPNSAVPPRHVPDALSQPQDQLGPAAPPAAAPRVAATTPPAPPPTAPPPTATHRSSNTEPTASTTNPMADPGISPRDLEANAPKKNAREENTRKEDAPKENAPPSHPNFFRWAHDTAFVRFLMLGQLLGAPVLPILWPKFESNPVDFWDLRVMISLLIWWGVVYLLYLLCHLTKSQLYTFWKTVRGFVFQLTDKLVPMRE</sequence>
<keyword evidence="2" id="KW-0472">Membrane</keyword>
<keyword evidence="2" id="KW-0812">Transmembrane</keyword>
<reference evidence="3 4" key="1">
    <citation type="submission" date="2016-10" db="EMBL/GenBank/DDBJ databases">
        <title>Draft genome sequence of Coniochaeta ligniaria NRRL30616, a lignocellulolytic fungus for bioabatement of inhibitors in plant biomass hydrolysates.</title>
        <authorList>
            <consortium name="DOE Joint Genome Institute"/>
            <person name="Jimenez D.J."/>
            <person name="Hector R.E."/>
            <person name="Riley R."/>
            <person name="Sun H."/>
            <person name="Grigoriev I.V."/>
            <person name="Van Elsas J.D."/>
            <person name="Nichols N.N."/>
        </authorList>
    </citation>
    <scope>NUCLEOTIDE SEQUENCE [LARGE SCALE GENOMIC DNA]</scope>
    <source>
        <strain evidence="3 4">NRRL 30616</strain>
    </source>
</reference>
<feature type="compositionally biased region" description="Basic and acidic residues" evidence="1">
    <location>
        <begin position="139"/>
        <end position="152"/>
    </location>
</feature>
<proteinExistence type="predicted"/>
<organism evidence="3 4">
    <name type="scientific">Coniochaeta ligniaria NRRL 30616</name>
    <dbReference type="NCBI Taxonomy" id="1408157"/>
    <lineage>
        <taxon>Eukaryota</taxon>
        <taxon>Fungi</taxon>
        <taxon>Dikarya</taxon>
        <taxon>Ascomycota</taxon>
        <taxon>Pezizomycotina</taxon>
        <taxon>Sordariomycetes</taxon>
        <taxon>Sordariomycetidae</taxon>
        <taxon>Coniochaetales</taxon>
        <taxon>Coniochaetaceae</taxon>
        <taxon>Coniochaeta</taxon>
    </lineage>
</organism>
<keyword evidence="2" id="KW-1133">Transmembrane helix</keyword>
<accession>A0A1J7I4C5</accession>
<evidence type="ECO:0000256" key="1">
    <source>
        <dbReference type="SAM" id="MobiDB-lite"/>
    </source>
</evidence>